<evidence type="ECO:0008006" key="4">
    <source>
        <dbReference type="Google" id="ProtNLM"/>
    </source>
</evidence>
<name>A0A1G4B6T5_9PEZI</name>
<gene>
    <name evidence="2" type="ORF">CORC01_07545</name>
</gene>
<keyword evidence="3" id="KW-1185">Reference proteome</keyword>
<organism evidence="2 3">
    <name type="scientific">Colletotrichum orchidophilum</name>
    <dbReference type="NCBI Taxonomy" id="1209926"/>
    <lineage>
        <taxon>Eukaryota</taxon>
        <taxon>Fungi</taxon>
        <taxon>Dikarya</taxon>
        <taxon>Ascomycota</taxon>
        <taxon>Pezizomycotina</taxon>
        <taxon>Sordariomycetes</taxon>
        <taxon>Hypocreomycetidae</taxon>
        <taxon>Glomerellales</taxon>
        <taxon>Glomerellaceae</taxon>
        <taxon>Colletotrichum</taxon>
    </lineage>
</organism>
<dbReference type="RefSeq" id="XP_022474260.1">
    <property type="nucleotide sequence ID" value="XM_022619181.1"/>
</dbReference>
<evidence type="ECO:0000256" key="1">
    <source>
        <dbReference type="SAM" id="SignalP"/>
    </source>
</evidence>
<evidence type="ECO:0000313" key="2">
    <source>
        <dbReference type="EMBL" id="OHE97104.1"/>
    </source>
</evidence>
<dbReference type="GeneID" id="34560691"/>
<sequence>MRDSTHWAQVLQLVSLLVLVGLRNTGTGSEQWETKALVGSQLGTHIIARHRILNLTDKGTIAKLWPRG</sequence>
<reference evidence="2 3" key="1">
    <citation type="submission" date="2016-09" db="EMBL/GenBank/DDBJ databases">
        <authorList>
            <person name="Capua I."/>
            <person name="De Benedictis P."/>
            <person name="Joannis T."/>
            <person name="Lombin L.H."/>
            <person name="Cattoli G."/>
        </authorList>
    </citation>
    <scope>NUCLEOTIDE SEQUENCE [LARGE SCALE GENOMIC DNA]</scope>
    <source>
        <strain evidence="2 3">IMI 309357</strain>
    </source>
</reference>
<dbReference type="EMBL" id="MJBS01000061">
    <property type="protein sequence ID" value="OHE97104.1"/>
    <property type="molecule type" value="Genomic_DNA"/>
</dbReference>
<dbReference type="Proteomes" id="UP000176998">
    <property type="component" value="Unassembled WGS sequence"/>
</dbReference>
<dbReference type="AlphaFoldDB" id="A0A1G4B6T5"/>
<comment type="caution">
    <text evidence="2">The sequence shown here is derived from an EMBL/GenBank/DDBJ whole genome shotgun (WGS) entry which is preliminary data.</text>
</comment>
<protein>
    <recommendedName>
        <fullName evidence="4">Secreted protein</fullName>
    </recommendedName>
</protein>
<proteinExistence type="predicted"/>
<evidence type="ECO:0000313" key="3">
    <source>
        <dbReference type="Proteomes" id="UP000176998"/>
    </source>
</evidence>
<keyword evidence="1" id="KW-0732">Signal</keyword>
<feature type="chain" id="PRO_5009602533" description="Secreted protein" evidence="1">
    <location>
        <begin position="29"/>
        <end position="68"/>
    </location>
</feature>
<feature type="signal peptide" evidence="1">
    <location>
        <begin position="1"/>
        <end position="28"/>
    </location>
</feature>
<accession>A0A1G4B6T5</accession>